<feature type="compositionally biased region" description="Basic and acidic residues" evidence="1">
    <location>
        <begin position="607"/>
        <end position="616"/>
    </location>
</feature>
<organism evidence="3 4">
    <name type="scientific">Pseudozyma flocculosa PF-1</name>
    <dbReference type="NCBI Taxonomy" id="1277687"/>
    <lineage>
        <taxon>Eukaryota</taxon>
        <taxon>Fungi</taxon>
        <taxon>Dikarya</taxon>
        <taxon>Basidiomycota</taxon>
        <taxon>Ustilaginomycotina</taxon>
        <taxon>Ustilaginomycetes</taxon>
        <taxon>Ustilaginales</taxon>
        <taxon>Ustilaginaceae</taxon>
        <taxon>Pseudozyma</taxon>
    </lineage>
</organism>
<feature type="region of interest" description="Disordered" evidence="1">
    <location>
        <begin position="763"/>
        <end position="892"/>
    </location>
</feature>
<feature type="compositionally biased region" description="Acidic residues" evidence="1">
    <location>
        <begin position="1006"/>
        <end position="1015"/>
    </location>
</feature>
<feature type="compositionally biased region" description="Basic and acidic residues" evidence="1">
    <location>
        <begin position="695"/>
        <end position="707"/>
    </location>
</feature>
<dbReference type="PANTHER" id="PTHR47349">
    <property type="entry name" value="CHROMOSOME 8, WHOLE GENOME SHOTGUN SEQUENCE"/>
    <property type="match status" value="1"/>
</dbReference>
<dbReference type="HOGENOM" id="CLU_245301_0_0_1"/>
<dbReference type="GeneID" id="19320594"/>
<protein>
    <recommendedName>
        <fullName evidence="2">YMC020W-like alpha/beta hydrolase domain-containing protein</fullName>
    </recommendedName>
</protein>
<dbReference type="KEGG" id="pfp:PFL1_06519"/>
<feature type="compositionally biased region" description="Basic and acidic residues" evidence="1">
    <location>
        <begin position="521"/>
        <end position="569"/>
    </location>
</feature>
<feature type="region of interest" description="Disordered" evidence="1">
    <location>
        <begin position="1229"/>
        <end position="1277"/>
    </location>
</feature>
<evidence type="ECO:0000313" key="4">
    <source>
        <dbReference type="Proteomes" id="UP000053664"/>
    </source>
</evidence>
<feature type="compositionally biased region" description="Basic and acidic residues" evidence="1">
    <location>
        <begin position="994"/>
        <end position="1004"/>
    </location>
</feature>
<feature type="compositionally biased region" description="Polar residues" evidence="1">
    <location>
        <begin position="226"/>
        <end position="235"/>
    </location>
</feature>
<feature type="compositionally biased region" description="Gly residues" evidence="1">
    <location>
        <begin position="1776"/>
        <end position="1786"/>
    </location>
</feature>
<reference evidence="3 4" key="1">
    <citation type="journal article" date="2013" name="Plant Cell">
        <title>The transition from a phytopathogenic smut ancestor to an anamorphic biocontrol agent deciphered by comparative whole-genome analysis.</title>
        <authorList>
            <person name="Lefebvre F."/>
            <person name="Joly D.L."/>
            <person name="Labbe C."/>
            <person name="Teichmann B."/>
            <person name="Linning R."/>
            <person name="Belzile F."/>
            <person name="Bakkeren G."/>
            <person name="Belanger R.R."/>
        </authorList>
    </citation>
    <scope>NUCLEOTIDE SEQUENCE [LARGE SCALE GENOMIC DNA]</scope>
    <source>
        <strain evidence="3 4">PF-1</strain>
    </source>
</reference>
<feature type="compositionally biased region" description="Low complexity" evidence="1">
    <location>
        <begin position="778"/>
        <end position="791"/>
    </location>
</feature>
<accession>A0A061H180</accession>
<feature type="compositionally biased region" description="Low complexity" evidence="1">
    <location>
        <begin position="865"/>
        <end position="886"/>
    </location>
</feature>
<feature type="compositionally biased region" description="Polar residues" evidence="1">
    <location>
        <begin position="88"/>
        <end position="124"/>
    </location>
</feature>
<dbReference type="PANTHER" id="PTHR47349:SF1">
    <property type="entry name" value="AER328WP"/>
    <property type="match status" value="1"/>
</dbReference>
<feature type="compositionally biased region" description="Low complexity" evidence="1">
    <location>
        <begin position="1737"/>
        <end position="1757"/>
    </location>
</feature>
<dbReference type="OrthoDB" id="5598028at2759"/>
<dbReference type="Proteomes" id="UP000053664">
    <property type="component" value="Unassembled WGS sequence"/>
</dbReference>
<feature type="compositionally biased region" description="Basic residues" evidence="1">
    <location>
        <begin position="1247"/>
        <end position="1260"/>
    </location>
</feature>
<feature type="compositionally biased region" description="Basic and acidic residues" evidence="1">
    <location>
        <begin position="950"/>
        <end position="960"/>
    </location>
</feature>
<feature type="compositionally biased region" description="Low complexity" evidence="1">
    <location>
        <begin position="56"/>
        <end position="71"/>
    </location>
</feature>
<dbReference type="EMBL" id="KE361649">
    <property type="protein sequence ID" value="EPQ25844.1"/>
    <property type="molecule type" value="Genomic_DNA"/>
</dbReference>
<feature type="compositionally biased region" description="Basic and acidic residues" evidence="1">
    <location>
        <begin position="467"/>
        <end position="477"/>
    </location>
</feature>
<feature type="compositionally biased region" description="Basic and acidic residues" evidence="1">
    <location>
        <begin position="267"/>
        <end position="279"/>
    </location>
</feature>
<feature type="compositionally biased region" description="Low complexity" evidence="1">
    <location>
        <begin position="919"/>
        <end position="928"/>
    </location>
</feature>
<feature type="compositionally biased region" description="Low complexity" evidence="1">
    <location>
        <begin position="1621"/>
        <end position="1642"/>
    </location>
</feature>
<name>A0A061H180_9BASI</name>
<feature type="compositionally biased region" description="Low complexity" evidence="1">
    <location>
        <begin position="1069"/>
        <end position="1079"/>
    </location>
</feature>
<proteinExistence type="predicted"/>
<evidence type="ECO:0000259" key="2">
    <source>
        <dbReference type="Pfam" id="PF26147"/>
    </source>
</evidence>
<dbReference type="Gene3D" id="3.40.50.1820">
    <property type="entry name" value="alpha/beta hydrolase"/>
    <property type="match status" value="1"/>
</dbReference>
<feature type="compositionally biased region" description="Low complexity" evidence="1">
    <location>
        <begin position="292"/>
        <end position="319"/>
    </location>
</feature>
<feature type="region of interest" description="Disordered" evidence="1">
    <location>
        <begin position="1609"/>
        <end position="1653"/>
    </location>
</feature>
<dbReference type="InterPro" id="IPR029058">
    <property type="entry name" value="AB_hydrolase_fold"/>
</dbReference>
<dbReference type="SUPFAM" id="SSF53474">
    <property type="entry name" value="alpha/beta-Hydrolases"/>
    <property type="match status" value="1"/>
</dbReference>
<feature type="domain" description="YMC020W-like alpha/beta hydrolase" evidence="2">
    <location>
        <begin position="1307"/>
        <end position="1601"/>
    </location>
</feature>
<feature type="compositionally biased region" description="Low complexity" evidence="1">
    <location>
        <begin position="1"/>
        <end position="19"/>
    </location>
</feature>
<dbReference type="InterPro" id="IPR058933">
    <property type="entry name" value="YMC020W-like_ab_hydrolase"/>
</dbReference>
<gene>
    <name evidence="3" type="ORF">PFL1_06519</name>
</gene>
<dbReference type="Pfam" id="PF26147">
    <property type="entry name" value="AB_HYDROLASE_YMC0-YMC35"/>
    <property type="match status" value="1"/>
</dbReference>
<feature type="region of interest" description="Disordered" evidence="1">
    <location>
        <begin position="915"/>
        <end position="1112"/>
    </location>
</feature>
<feature type="region of interest" description="Disordered" evidence="1">
    <location>
        <begin position="682"/>
        <end position="742"/>
    </location>
</feature>
<feature type="region of interest" description="Disordered" evidence="1">
    <location>
        <begin position="1726"/>
        <end position="1786"/>
    </location>
</feature>
<evidence type="ECO:0000256" key="1">
    <source>
        <dbReference type="SAM" id="MobiDB-lite"/>
    </source>
</evidence>
<feature type="compositionally biased region" description="Basic and acidic residues" evidence="1">
    <location>
        <begin position="624"/>
        <end position="637"/>
    </location>
</feature>
<sequence length="1786" mass="186538">MSSIPNTTSTPSNTDNAANIHHRRSRPAATPSSATARFSFLVPASGQAPSFTLPKSASSAAITTSSHTTDALSRSSSASTTHDPRSRQPGSSARVTANPSASRRSHNVSNASESLRRVASSSTLDILDARGTSQGSPPRPQLAGAPRTRQRLDSRASVASGISQHSAATAASLASLSSFRNPGDRLLAQRPASVYAAGPTSDNITASGRAADNRSHLTALGHASQVRDQSLPLTRTSRRLVPKSASVPTPRPSSKPRSIASDAAPLHSERGGAGRDIDIRFGSFDSQRSHHTASSANSASSASDSSTHGSQLRSRSAQQPRRRPQSFLHKPPSEPSNATARHIGPKPPAAVLTASPDDQSPEDIMTKRRHDQLEAEQGAATQQADTIALSAAADKNATVRQRKPGTAAAPTSPPSSTPSRRKTWFGLGGGRETKSDAPPSTGDAKSTARLHDDGSGVGGCDDDNDDEQRRRTIRPHDVSMLGGGGGGGDDSEPPPPMDEAEAAFRASLGLPMGTPSSSSARGREGPQRQDGRDTTAEEGLSSRRAERRGLEDSHATIRPARSRDADRAMRAARRVTWFGWRGADPEVDDAGLAEAEEHGNSAVSGPERAEERRADDGDPSTKQPGRDTLERPSKEDPPIDAVAEGTVARHSTAAAAEAESSRFRTITKRGWLGRQYEVQEAIAGHEVPSPVPREGAAEEDHGNHDTIKANQAPLPIDSPGPHDGSMIQDDRAEPDALQSRPSMLSLRGLWNRAGKLPDAVEVVPASAPPPEAVTEMPSAAATSGSADAASSEPRPDAPDHASPAAGSAGAWRWSLWRGGATDQAQPAGSGSVAIDGPADGTTSHVEPAGNVGADRSAPGQPPVQPMDIDPAPSDPSADPGRSGPPSCSGTATTSWTYSSYLASWVPTWVYNAQKEAEAEASQKGAAQAHEGPVVSDPAPSETPRTPAEQVKADALARDDPPVSSPPVVDPGRVVLNEATRQGWISFFSSRSSNRPKEVESRPTDGDGLEVMDISDMETAGAGPSASPRPDLGKTAGATRPAPQSGAVVRIGGKLRAAAQEEAGPGARGSGTSTPAPGGSIRAPSLLRPASKPASVVDGEGGRPSTPLGASKDNVKSLGKAALAKASNASAALALGVGSAKKKDAPATATGSGGQDPPVAASTAAAQQVQIRSAPAPNLVLPSFEDTFTRAPRAWAPKVGVLERTLSAVNSYLFGRMPDLERMKRPTRFSTYAEPGADGNATIASGRRASRQQPHHHHLAGKAKTTGIGSSKDKGQEEALREIATLAQPLPRAWPSLGQLERAQNRGTAGVGKVVVIGVHGWFTQSIFKTIIGEPTGTSLKFATMQADSVRRHFAEAGLELNPEAITVISLQGDGKVADRVDRLFSELLSRPQWVKDLADADAVLLAAHSQGAVVATQLLARLIEQRQVRPERSRICLLAMCGIHHGPFAHLRSSITSSYINYFETAAAKELFDFQSSQAAASAQYTASLRIVLDAGVKAVYVGSADDNVVPLYSALNSSNSHPSILRALYIDGQAFPKVDFLTNLLVLCVAVKNAGLDDHNLLTLLSASVAGSLYGGTGHSRVYEERAVYDLATRYLFEVSHPLSEPTLVPGYPPGGSNGSGSHAGSSAPSRGGAAAAAAAGHDMGDAGTSSTRRPMLVSDHFEAQRWNPYELPWSLRGLMEDKHVRALFADDILGLLDDYEAWTPDPKNKTLKDLQWRLAPMKSIARPKVERATDSQQQQPTSSSPSSPSPSSSSPVLKQSGGRVDQTTPSQAGPAGGKPGSSKL</sequence>
<feature type="compositionally biased region" description="Polar residues" evidence="1">
    <location>
        <begin position="72"/>
        <end position="81"/>
    </location>
</feature>
<feature type="region of interest" description="Disordered" evidence="1">
    <location>
        <begin position="221"/>
        <end position="670"/>
    </location>
</feature>
<feature type="region of interest" description="Disordered" evidence="1">
    <location>
        <begin position="46"/>
        <end position="171"/>
    </location>
</feature>
<dbReference type="InterPro" id="IPR058934">
    <property type="entry name" value="YMC020W-like"/>
</dbReference>
<evidence type="ECO:0000313" key="3">
    <source>
        <dbReference type="EMBL" id="EPQ25844.1"/>
    </source>
</evidence>
<feature type="region of interest" description="Disordered" evidence="1">
    <location>
        <begin position="1"/>
        <end position="33"/>
    </location>
</feature>
<dbReference type="eggNOG" id="ENOG502QR2T">
    <property type="taxonomic scope" value="Eukaryota"/>
</dbReference>
<dbReference type="RefSeq" id="XP_007882255.1">
    <property type="nucleotide sequence ID" value="XM_007884064.1"/>
</dbReference>